<dbReference type="InterPro" id="IPR006015">
    <property type="entry name" value="Universal_stress_UspA"/>
</dbReference>
<dbReference type="PANTHER" id="PTHR46268:SF6">
    <property type="entry name" value="UNIVERSAL STRESS PROTEIN UP12"/>
    <property type="match status" value="1"/>
</dbReference>
<dbReference type="EMBL" id="AP025516">
    <property type="protein sequence ID" value="BDD86980.1"/>
    <property type="molecule type" value="Genomic_DNA"/>
</dbReference>
<evidence type="ECO:0000313" key="4">
    <source>
        <dbReference type="Proteomes" id="UP000830055"/>
    </source>
</evidence>
<sequence length="153" mass="16958">MKVFNKLAVAVDLSPFSQNIIACAGKLSERSGAEVVVVSVIDKRMIDGVESAFEAEGRGFSYKRFLADETFRRTQSLRELFEQALPSHVPRKMIITSGVPATEVLKVVNQEQAELLIIGTKGVTNLRGFRRGTTAERLYRYCPVSVLSVSHQP</sequence>
<dbReference type="Proteomes" id="UP000830055">
    <property type="component" value="Chromosome"/>
</dbReference>
<evidence type="ECO:0000256" key="1">
    <source>
        <dbReference type="ARBA" id="ARBA00008791"/>
    </source>
</evidence>
<dbReference type="Gene3D" id="3.40.50.620">
    <property type="entry name" value="HUPs"/>
    <property type="match status" value="1"/>
</dbReference>
<name>A0ABN6M449_9BACT</name>
<dbReference type="CDD" id="cd00293">
    <property type="entry name" value="USP-like"/>
    <property type="match status" value="1"/>
</dbReference>
<dbReference type="InterPro" id="IPR014729">
    <property type="entry name" value="Rossmann-like_a/b/a_fold"/>
</dbReference>
<evidence type="ECO:0000313" key="3">
    <source>
        <dbReference type="EMBL" id="BDD86980.1"/>
    </source>
</evidence>
<feature type="domain" description="UspA" evidence="2">
    <location>
        <begin position="5"/>
        <end position="149"/>
    </location>
</feature>
<dbReference type="SUPFAM" id="SSF52402">
    <property type="entry name" value="Adenine nucleotide alpha hydrolases-like"/>
    <property type="match status" value="1"/>
</dbReference>
<keyword evidence="4" id="KW-1185">Reference proteome</keyword>
<dbReference type="InterPro" id="IPR006016">
    <property type="entry name" value="UspA"/>
</dbReference>
<dbReference type="Pfam" id="PF00582">
    <property type="entry name" value="Usp"/>
    <property type="match status" value="1"/>
</dbReference>
<dbReference type="RefSeq" id="WP_284154040.1">
    <property type="nucleotide sequence ID" value="NZ_AP025516.1"/>
</dbReference>
<organism evidence="3 4">
    <name type="scientific">Desulfofustis limnaeus</name>
    <dbReference type="NCBI Taxonomy" id="2740163"/>
    <lineage>
        <taxon>Bacteria</taxon>
        <taxon>Pseudomonadati</taxon>
        <taxon>Thermodesulfobacteriota</taxon>
        <taxon>Desulfobulbia</taxon>
        <taxon>Desulfobulbales</taxon>
        <taxon>Desulfocapsaceae</taxon>
        <taxon>Desulfofustis</taxon>
    </lineage>
</organism>
<gene>
    <name evidence="3" type="ORF">DPPLL_13450</name>
</gene>
<reference evidence="3 4" key="1">
    <citation type="submission" date="2022-01" db="EMBL/GenBank/DDBJ databases">
        <title>Desulfofustis limnae sp. nov., a novel mesophilic sulfate-reducing bacterium isolated from marsh soil.</title>
        <authorList>
            <person name="Watanabe M."/>
            <person name="Takahashi A."/>
            <person name="Kojima H."/>
            <person name="Fukui M."/>
        </authorList>
    </citation>
    <scope>NUCLEOTIDE SEQUENCE [LARGE SCALE GENOMIC DNA]</scope>
    <source>
        <strain evidence="3 4">PPLL</strain>
    </source>
</reference>
<comment type="similarity">
    <text evidence="1">Belongs to the universal stress protein A family.</text>
</comment>
<protein>
    <recommendedName>
        <fullName evidence="2">UspA domain-containing protein</fullName>
    </recommendedName>
</protein>
<dbReference type="PRINTS" id="PR01438">
    <property type="entry name" value="UNVRSLSTRESS"/>
</dbReference>
<proteinExistence type="inferred from homology"/>
<accession>A0ABN6M449</accession>
<evidence type="ECO:0000259" key="2">
    <source>
        <dbReference type="Pfam" id="PF00582"/>
    </source>
</evidence>
<dbReference type="PANTHER" id="PTHR46268">
    <property type="entry name" value="STRESS RESPONSE PROTEIN NHAX"/>
    <property type="match status" value="1"/>
</dbReference>